<reference evidence="1" key="2">
    <citation type="journal article" date="2014" name="ISME J.">
        <title>Microbial stratification in low pH oxic and suboxic macroscopic growths along an acid mine drainage.</title>
        <authorList>
            <person name="Mendez-Garcia C."/>
            <person name="Mesa V."/>
            <person name="Sprenger R.R."/>
            <person name="Richter M."/>
            <person name="Diez M.S."/>
            <person name="Solano J."/>
            <person name="Bargiela R."/>
            <person name="Golyshina O.V."/>
            <person name="Manteca A."/>
            <person name="Ramos J.L."/>
            <person name="Gallego J.R."/>
            <person name="Llorente I."/>
            <person name="Martins Dos Santos V.A."/>
            <person name="Jensen O.N."/>
            <person name="Pelaez A.I."/>
            <person name="Sanchez J."/>
            <person name="Ferrer M."/>
        </authorList>
    </citation>
    <scope>NUCLEOTIDE SEQUENCE</scope>
</reference>
<organism evidence="1">
    <name type="scientific">mine drainage metagenome</name>
    <dbReference type="NCBI Taxonomy" id="410659"/>
    <lineage>
        <taxon>unclassified sequences</taxon>
        <taxon>metagenomes</taxon>
        <taxon>ecological metagenomes</taxon>
    </lineage>
</organism>
<proteinExistence type="predicted"/>
<accession>T1ABR3</accession>
<dbReference type="AlphaFoldDB" id="T1ABR3"/>
<dbReference type="EMBL" id="AUZY01006407">
    <property type="protein sequence ID" value="EQD54487.1"/>
    <property type="molecule type" value="Genomic_DNA"/>
</dbReference>
<reference evidence="1" key="1">
    <citation type="submission" date="2013-08" db="EMBL/GenBank/DDBJ databases">
        <authorList>
            <person name="Mendez C."/>
            <person name="Richter M."/>
            <person name="Ferrer M."/>
            <person name="Sanchez J."/>
        </authorList>
    </citation>
    <scope>NUCLEOTIDE SEQUENCE</scope>
</reference>
<protein>
    <submittedName>
        <fullName evidence="1">IS605 family transposase OrfB</fullName>
    </submittedName>
</protein>
<evidence type="ECO:0000313" key="1">
    <source>
        <dbReference type="EMBL" id="EQD54487.1"/>
    </source>
</evidence>
<comment type="caution">
    <text evidence="1">The sequence shown here is derived from an EMBL/GenBank/DDBJ whole genome shotgun (WGS) entry which is preliminary data.</text>
</comment>
<sequence>MVRHLVRIALDGKHRSAISLRKETKEWFAISWRSRYAAHWHHSACSIATGIVRSYWRLQRQRAKAKLPPPSEPNPHRLMVRIDQELVRIKEEELVVTVRPGTSLRFALADAKKHRRWAEWSTFALGEVTLLSRHLILPFQVPERLAVQAATSVGVDLNLDHANLLSDDGVKVEVDLSMLSRIQRDGQKRRENIQKATPQNLRKQRRTLRTCARRQRNRTVDHIRQKAAPAIVEAAGGRNIIFEDLSAKEQLVVKGPSKDLRRKLS</sequence>
<gene>
    <name evidence="1" type="ORF">B1B_09667</name>
</gene>
<feature type="non-terminal residue" evidence="1">
    <location>
        <position position="265"/>
    </location>
</feature>
<name>T1ABR3_9ZZZZ</name>